<protein>
    <recommendedName>
        <fullName evidence="4">Cilia- and flagella-associated protein 299</fullName>
    </recommendedName>
</protein>
<evidence type="ECO:0000313" key="7">
    <source>
        <dbReference type="Proteomes" id="UP000504634"/>
    </source>
</evidence>
<dbReference type="GO" id="GO:0005634">
    <property type="term" value="C:nucleus"/>
    <property type="evidence" value="ECO:0007669"/>
    <property type="project" value="UniProtKB-SubCell"/>
</dbReference>
<dbReference type="InterPro" id="IPR027887">
    <property type="entry name" value="DUF4464"/>
</dbReference>
<keyword evidence="5" id="KW-0963">Cytoplasm</keyword>
<keyword evidence="8" id="KW-0969">Cilium</keyword>
<name>A0A6J2TZN5_DROLE</name>
<dbReference type="Proteomes" id="UP000504634">
    <property type="component" value="Unplaced"/>
</dbReference>
<dbReference type="GO" id="GO:0005737">
    <property type="term" value="C:cytoplasm"/>
    <property type="evidence" value="ECO:0007669"/>
    <property type="project" value="UniProtKB-SubCell"/>
</dbReference>
<evidence type="ECO:0000256" key="4">
    <source>
        <dbReference type="ARBA" id="ARBA00021436"/>
    </source>
</evidence>
<dbReference type="PANTHER" id="PTHR33588:SF1">
    <property type="entry name" value="CILIA- AND FLAGELLA-ASSOCIATED PROTEIN 299"/>
    <property type="match status" value="1"/>
</dbReference>
<gene>
    <name evidence="8" type="primary">LOC115628619</name>
</gene>
<keyword evidence="7" id="KW-1185">Reference proteome</keyword>
<evidence type="ECO:0000313" key="8">
    <source>
        <dbReference type="RefSeq" id="XP_030380663.1"/>
    </source>
</evidence>
<evidence type="ECO:0000256" key="6">
    <source>
        <dbReference type="ARBA" id="ARBA00023242"/>
    </source>
</evidence>
<keyword evidence="6" id="KW-0539">Nucleus</keyword>
<proteinExistence type="predicted"/>
<dbReference type="AlphaFoldDB" id="A0A6J2TZN5"/>
<comment type="function">
    <text evidence="1">May be involved in spermatogenesis.</text>
</comment>
<reference evidence="8" key="1">
    <citation type="submission" date="2025-08" db="UniProtKB">
        <authorList>
            <consortium name="RefSeq"/>
        </authorList>
    </citation>
    <scope>IDENTIFICATION</scope>
    <source>
        <strain evidence="8">11010-0011.00</strain>
        <tissue evidence="8">Whole body</tissue>
    </source>
</reference>
<dbReference type="GeneID" id="115628619"/>
<dbReference type="PANTHER" id="PTHR33588">
    <property type="entry name" value="CILIA- AND FLAGELLA-ASSOCIATED PROTEIN 299"/>
    <property type="match status" value="1"/>
</dbReference>
<keyword evidence="8" id="KW-0282">Flagellum</keyword>
<accession>A0A6J2TZN5</accession>
<dbReference type="RefSeq" id="XP_030380663.1">
    <property type="nucleotide sequence ID" value="XM_030524803.1"/>
</dbReference>
<sequence>MGEKIVDFSVLEFANYNEYLDSYITTKDRRYLGNRAITNYIVKLGYRSTKAPYKENEFEKRRELALLAIRPKIMGIQYYGDYLDPENKDPVLLEFRKREKPNLTKVLTSIVFTTFHRNDGSEISGYLDLDMSWRNAMREAVKHTDWRGVFEGRVRLKPMPHHLSYSNPHYNILKYTPSDNFSVLHDHDYGLLFMHKGDHKIISVGNQITKYSKNASRTMVYSPKLGYVIFYDHIVRKKV</sequence>
<evidence type="ECO:0000256" key="2">
    <source>
        <dbReference type="ARBA" id="ARBA00004123"/>
    </source>
</evidence>
<dbReference type="Pfam" id="PF14713">
    <property type="entry name" value="DUF4464"/>
    <property type="match status" value="1"/>
</dbReference>
<evidence type="ECO:0000256" key="3">
    <source>
        <dbReference type="ARBA" id="ARBA00004496"/>
    </source>
</evidence>
<evidence type="ECO:0000256" key="5">
    <source>
        <dbReference type="ARBA" id="ARBA00022490"/>
    </source>
</evidence>
<dbReference type="OrthoDB" id="2136125at2759"/>
<evidence type="ECO:0000256" key="1">
    <source>
        <dbReference type="ARBA" id="ARBA00003056"/>
    </source>
</evidence>
<comment type="subcellular location">
    <subcellularLocation>
        <location evidence="3">Cytoplasm</location>
    </subcellularLocation>
    <subcellularLocation>
        <location evidence="2">Nucleus</location>
    </subcellularLocation>
</comment>
<organism evidence="7 8">
    <name type="scientific">Drosophila lebanonensis</name>
    <name type="common">Fruit fly</name>
    <name type="synonym">Scaptodrosophila lebanonensis</name>
    <dbReference type="NCBI Taxonomy" id="7225"/>
    <lineage>
        <taxon>Eukaryota</taxon>
        <taxon>Metazoa</taxon>
        <taxon>Ecdysozoa</taxon>
        <taxon>Arthropoda</taxon>
        <taxon>Hexapoda</taxon>
        <taxon>Insecta</taxon>
        <taxon>Pterygota</taxon>
        <taxon>Neoptera</taxon>
        <taxon>Endopterygota</taxon>
        <taxon>Diptera</taxon>
        <taxon>Brachycera</taxon>
        <taxon>Muscomorpha</taxon>
        <taxon>Ephydroidea</taxon>
        <taxon>Drosophilidae</taxon>
        <taxon>Scaptodrosophila</taxon>
    </lineage>
</organism>
<keyword evidence="8" id="KW-0966">Cell projection</keyword>